<dbReference type="Proteomes" id="UP001157502">
    <property type="component" value="Chromosome 5"/>
</dbReference>
<accession>A0ACC2H7H0</accession>
<keyword evidence="2" id="KW-1185">Reference proteome</keyword>
<gene>
    <name evidence="1" type="ORF">DPEC_G00062130</name>
</gene>
<evidence type="ECO:0000313" key="1">
    <source>
        <dbReference type="EMBL" id="KAJ8011812.1"/>
    </source>
</evidence>
<organism evidence="1 2">
    <name type="scientific">Dallia pectoralis</name>
    <name type="common">Alaska blackfish</name>
    <dbReference type="NCBI Taxonomy" id="75939"/>
    <lineage>
        <taxon>Eukaryota</taxon>
        <taxon>Metazoa</taxon>
        <taxon>Chordata</taxon>
        <taxon>Craniata</taxon>
        <taxon>Vertebrata</taxon>
        <taxon>Euteleostomi</taxon>
        <taxon>Actinopterygii</taxon>
        <taxon>Neopterygii</taxon>
        <taxon>Teleostei</taxon>
        <taxon>Protacanthopterygii</taxon>
        <taxon>Esociformes</taxon>
        <taxon>Umbridae</taxon>
        <taxon>Dallia</taxon>
    </lineage>
</organism>
<protein>
    <submittedName>
        <fullName evidence="1">Uncharacterized protein</fullName>
    </submittedName>
</protein>
<proteinExistence type="predicted"/>
<name>A0ACC2H7H0_DALPE</name>
<evidence type="ECO:0000313" key="2">
    <source>
        <dbReference type="Proteomes" id="UP001157502"/>
    </source>
</evidence>
<sequence>MMRLSLFRGANKVCTVQTLLSMRNLSSPSSTSLYLSFHFPTPAIHQPMHWLLWILPFQFKLVTDTGTIMANCISVSRLILLAFLGLWVATIHSDTAADPVPTLQGENQDTMSGGGASDQTTKDPFHDREKAFTFTSEYDDTTHTQIIDEDEGVLGPGAITAIVIAVFLGASVLLALIVITLRKFTAS</sequence>
<dbReference type="EMBL" id="CM055732">
    <property type="protein sequence ID" value="KAJ8011812.1"/>
    <property type="molecule type" value="Genomic_DNA"/>
</dbReference>
<reference evidence="1" key="1">
    <citation type="submission" date="2021-05" db="EMBL/GenBank/DDBJ databases">
        <authorList>
            <person name="Pan Q."/>
            <person name="Jouanno E."/>
            <person name="Zahm M."/>
            <person name="Klopp C."/>
            <person name="Cabau C."/>
            <person name="Louis A."/>
            <person name="Berthelot C."/>
            <person name="Parey E."/>
            <person name="Roest Crollius H."/>
            <person name="Montfort J."/>
            <person name="Robinson-Rechavi M."/>
            <person name="Bouchez O."/>
            <person name="Lampietro C."/>
            <person name="Lopez Roques C."/>
            <person name="Donnadieu C."/>
            <person name="Postlethwait J."/>
            <person name="Bobe J."/>
            <person name="Dillon D."/>
            <person name="Chandos A."/>
            <person name="von Hippel F."/>
            <person name="Guiguen Y."/>
        </authorList>
    </citation>
    <scope>NUCLEOTIDE SEQUENCE</scope>
    <source>
        <strain evidence="1">YG-Jan2019</strain>
    </source>
</reference>
<comment type="caution">
    <text evidence="1">The sequence shown here is derived from an EMBL/GenBank/DDBJ whole genome shotgun (WGS) entry which is preliminary data.</text>
</comment>